<evidence type="ECO:0000313" key="2">
    <source>
        <dbReference type="Proteomes" id="UP000005475"/>
    </source>
</evidence>
<evidence type="ECO:0000313" key="1">
    <source>
        <dbReference type="EMBL" id="EDO12881.1"/>
    </source>
</evidence>
<name>A0AAN3AAG2_BACO1</name>
<organism evidence="1 2">
    <name type="scientific">Bacteroides ovatus (strain ATCC 8483 / DSM 1896 / JCM 5824 / BCRC 10623 / CCUG 4943 / NCTC 11153)</name>
    <dbReference type="NCBI Taxonomy" id="411476"/>
    <lineage>
        <taxon>Bacteria</taxon>
        <taxon>Pseudomonadati</taxon>
        <taxon>Bacteroidota</taxon>
        <taxon>Bacteroidia</taxon>
        <taxon>Bacteroidales</taxon>
        <taxon>Bacteroidaceae</taxon>
        <taxon>Bacteroides</taxon>
    </lineage>
</organism>
<proteinExistence type="predicted"/>
<comment type="caution">
    <text evidence="1">The sequence shown here is derived from an EMBL/GenBank/DDBJ whole genome shotgun (WGS) entry which is preliminary data.</text>
</comment>
<dbReference type="AlphaFoldDB" id="A0AAN3AAG2"/>
<protein>
    <submittedName>
        <fullName evidence="1">Uncharacterized protein</fullName>
    </submittedName>
</protein>
<sequence length="36" mass="4242">MFLFIIFYLASFNLLNEIKLFTPVFLFHGAKECKAD</sequence>
<dbReference type="Proteomes" id="UP000005475">
    <property type="component" value="Unassembled WGS sequence"/>
</dbReference>
<reference evidence="1 2" key="1">
    <citation type="submission" date="2007-03" db="EMBL/GenBank/DDBJ databases">
        <authorList>
            <person name="Fulton L."/>
            <person name="Clifton S."/>
            <person name="Fulton B."/>
            <person name="Xu J."/>
            <person name="Minx P."/>
            <person name="Pepin K.H."/>
            <person name="Johnson M."/>
            <person name="Thiruvilangam P."/>
            <person name="Bhonagiri V."/>
            <person name="Nash W.E."/>
            <person name="Mardis E.R."/>
            <person name="Wilson R.K."/>
        </authorList>
    </citation>
    <scope>NUCLEOTIDE SEQUENCE [LARGE SCALE GENOMIC DNA]</scope>
    <source>
        <strain evidence="2">ATCC 8483 / DSM 1896 / JCM 5824 / BCRC 10623 / CCUG 4943 / NCTC 11153</strain>
    </source>
</reference>
<reference evidence="2" key="2">
    <citation type="submission" date="2007-04" db="EMBL/GenBank/DDBJ databases">
        <title>Draft genome sequence of Bacteroides ovatus (ATCC 8483).</title>
        <authorList>
            <person name="Sudarsanam P."/>
            <person name="Ley R."/>
            <person name="Guruge J."/>
            <person name="Turnbaugh P.J."/>
            <person name="Mahowald M."/>
            <person name="Liep D."/>
            <person name="Gordon J."/>
        </authorList>
    </citation>
    <scope>NUCLEOTIDE SEQUENCE [LARGE SCALE GENOMIC DNA]</scope>
    <source>
        <strain evidence="2">ATCC 8483 / DSM 1896 / JCM 5824 / BCRC 10623 / CCUG 4943 / NCTC 11153</strain>
    </source>
</reference>
<dbReference type="EMBL" id="AAXF02000043">
    <property type="protein sequence ID" value="EDO12881.1"/>
    <property type="molecule type" value="Genomic_DNA"/>
</dbReference>
<gene>
    <name evidence="1" type="ORF">BACOVA_01385</name>
</gene>
<accession>A0AAN3AAG2</accession>